<dbReference type="OrthoDB" id="440760at2759"/>
<dbReference type="SUPFAM" id="SSF50249">
    <property type="entry name" value="Nucleic acid-binding proteins"/>
    <property type="match status" value="1"/>
</dbReference>
<gene>
    <name evidence="1" type="ORF">TUBRATIS_005260</name>
</gene>
<reference evidence="1 2" key="1">
    <citation type="submission" date="2018-10" db="EMBL/GenBank/DDBJ databases">
        <title>Draft genome sequence of the microsporidian Tubulinosema ratisbonensis.</title>
        <authorList>
            <person name="Polonais V."/>
            <person name="Peyretaillade E."/>
            <person name="Niehus S."/>
            <person name="Wawrzyniak I."/>
            <person name="Franchet A."/>
            <person name="Gaspin C."/>
            <person name="Reichstadt M."/>
            <person name="Belser C."/>
            <person name="Labadie K."/>
            <person name="Delbac F."/>
            <person name="Ferrandon D."/>
        </authorList>
    </citation>
    <scope>NUCLEOTIDE SEQUENCE [LARGE SCALE GENOMIC DNA]</scope>
    <source>
        <strain evidence="1 2">Franzen</strain>
    </source>
</reference>
<organism evidence="1 2">
    <name type="scientific">Tubulinosema ratisbonensis</name>
    <dbReference type="NCBI Taxonomy" id="291195"/>
    <lineage>
        <taxon>Eukaryota</taxon>
        <taxon>Fungi</taxon>
        <taxon>Fungi incertae sedis</taxon>
        <taxon>Microsporidia</taxon>
        <taxon>Tubulinosematoidea</taxon>
        <taxon>Tubulinosematidae</taxon>
        <taxon>Tubulinosema</taxon>
    </lineage>
</organism>
<evidence type="ECO:0008006" key="3">
    <source>
        <dbReference type="Google" id="ProtNLM"/>
    </source>
</evidence>
<evidence type="ECO:0000313" key="1">
    <source>
        <dbReference type="EMBL" id="RVD92953.1"/>
    </source>
</evidence>
<dbReference type="Gene3D" id="2.40.50.140">
    <property type="entry name" value="Nucleic acid-binding proteins"/>
    <property type="match status" value="1"/>
</dbReference>
<dbReference type="VEuPathDB" id="MicrosporidiaDB:TUBRATIS_005260"/>
<evidence type="ECO:0000313" key="2">
    <source>
        <dbReference type="Proteomes" id="UP000282876"/>
    </source>
</evidence>
<proteinExistence type="predicted"/>
<dbReference type="Proteomes" id="UP000282876">
    <property type="component" value="Unassembled WGS sequence"/>
</dbReference>
<sequence>MNDSEFLEKCMKKYFEPSPVIGNICTAKILRVTPTSAFLTITLIDSIKPFIEYSAYIRPSDVEVNINEEKFVWDKLKENEEIQVKIISYGDGQSMYVVPTEL</sequence>
<name>A0A437APK9_9MICR</name>
<keyword evidence="2" id="KW-1185">Reference proteome</keyword>
<accession>A0A437APK9</accession>
<dbReference type="AlphaFoldDB" id="A0A437APK9"/>
<protein>
    <recommendedName>
        <fullName evidence="3">S1 motif domain-containing protein</fullName>
    </recommendedName>
</protein>
<dbReference type="InterPro" id="IPR012340">
    <property type="entry name" value="NA-bd_OB-fold"/>
</dbReference>
<dbReference type="EMBL" id="RCSS01000114">
    <property type="protein sequence ID" value="RVD92953.1"/>
    <property type="molecule type" value="Genomic_DNA"/>
</dbReference>
<comment type="caution">
    <text evidence="1">The sequence shown here is derived from an EMBL/GenBank/DDBJ whole genome shotgun (WGS) entry which is preliminary data.</text>
</comment>